<keyword evidence="4" id="KW-1185">Reference proteome</keyword>
<dbReference type="Proteomes" id="UP000318297">
    <property type="component" value="Unassembled WGS sequence"/>
</dbReference>
<dbReference type="EC" id="5.99.-.-" evidence="1"/>
<sequence length="167" mass="18665">MPFELDLDLPRDLAPLAWLIGRWEGAGVVGYPTIESANFGQEVICTHDGRPFLRWESRTWLLDDAGEKVRPLATELGFWRPLPDNEVELLLTHPTGIVELYYGNTSPAKIELRTDGVLRSPAAKEYAAASRLYGYVNSNMMWAMDMAAMGESLQSHVSAELKKVGKE</sequence>
<evidence type="ECO:0000259" key="2">
    <source>
        <dbReference type="Pfam" id="PF08768"/>
    </source>
</evidence>
<keyword evidence="1" id="KW-0349">Heme</keyword>
<evidence type="ECO:0000256" key="1">
    <source>
        <dbReference type="HAMAP-Rule" id="MF_01297"/>
    </source>
</evidence>
<feature type="short sequence motif" description="GXWXGXG" evidence="1">
    <location>
        <begin position="21"/>
        <end position="27"/>
    </location>
</feature>
<dbReference type="GO" id="GO:0046872">
    <property type="term" value="F:metal ion binding"/>
    <property type="evidence" value="ECO:0007669"/>
    <property type="project" value="UniProtKB-KW"/>
</dbReference>
<evidence type="ECO:0000313" key="4">
    <source>
        <dbReference type="Proteomes" id="UP000318297"/>
    </source>
</evidence>
<comment type="cofactor">
    <cofactor evidence="1">
        <name>heme b</name>
        <dbReference type="ChEBI" id="CHEBI:60344"/>
    </cofactor>
    <text evidence="1">Binds 1 heme b group per subunit, that coordinates a highly solvent-exposed Fe(III) atom.</text>
</comment>
<organism evidence="3 4">
    <name type="scientific">Rudaeicoccus suwonensis</name>
    <dbReference type="NCBI Taxonomy" id="657409"/>
    <lineage>
        <taxon>Bacteria</taxon>
        <taxon>Bacillati</taxon>
        <taxon>Actinomycetota</taxon>
        <taxon>Actinomycetes</taxon>
        <taxon>Micrococcales</taxon>
        <taxon>Dermacoccaceae</taxon>
        <taxon>Rudaeicoccus</taxon>
    </lineage>
</organism>
<dbReference type="Pfam" id="PF08768">
    <property type="entry name" value="THAP4_heme-bd"/>
    <property type="match status" value="1"/>
</dbReference>
<dbReference type="InterPro" id="IPR014878">
    <property type="entry name" value="THAP4-like_heme-bd"/>
</dbReference>
<dbReference type="SUPFAM" id="SSF50814">
    <property type="entry name" value="Lipocalins"/>
    <property type="match status" value="1"/>
</dbReference>
<comment type="pathway">
    <text evidence="1">Nitrogen metabolism.</text>
</comment>
<dbReference type="GO" id="GO:0062213">
    <property type="term" value="F:peroxynitrite isomerase activity"/>
    <property type="evidence" value="ECO:0007669"/>
    <property type="project" value="UniProtKB-UniRule"/>
</dbReference>
<dbReference type="InterPro" id="IPR022939">
    <property type="entry name" value="Nb(III)_bact/plant"/>
</dbReference>
<comment type="catalytic activity">
    <reaction evidence="1">
        <text>peroxynitrite = nitrate</text>
        <dbReference type="Rhea" id="RHEA:63116"/>
        <dbReference type="ChEBI" id="CHEBI:17632"/>
        <dbReference type="ChEBI" id="CHEBI:25941"/>
    </reaction>
</comment>
<dbReference type="CDD" id="cd07828">
    <property type="entry name" value="lipocalin_heme-bd-THAP4-like"/>
    <property type="match status" value="1"/>
</dbReference>
<comment type="domain">
    <text evidence="1">Forms a 10-stranded antiparallel beta-barrel structure able to accommodate a hydrophobic ligand in its interior. In fact, this fold hosts the heme group, which is located in a wide surface cleft.</text>
</comment>
<dbReference type="PANTHER" id="PTHR15854:SF4">
    <property type="entry name" value="PEROXYNITRITE ISOMERASE THAP4"/>
    <property type="match status" value="1"/>
</dbReference>
<reference evidence="3 4" key="1">
    <citation type="submission" date="2019-06" db="EMBL/GenBank/DDBJ databases">
        <title>Sequencing the genomes of 1000 actinobacteria strains.</title>
        <authorList>
            <person name="Klenk H.-P."/>
        </authorList>
    </citation>
    <scope>NUCLEOTIDE SEQUENCE [LARGE SCALE GENOMIC DNA]</scope>
    <source>
        <strain evidence="3 4">DSM 19560</strain>
    </source>
</reference>
<dbReference type="OrthoDB" id="4804006at2"/>
<name>A0A561DVC6_9MICO</name>
<gene>
    <name evidence="3" type="ORF">BKA23_3489</name>
</gene>
<feature type="domain" description="THAP4-like heme-binding" evidence="2">
    <location>
        <begin position="12"/>
        <end position="163"/>
    </location>
</feature>
<feature type="binding site" evidence="1">
    <location>
        <position position="124"/>
    </location>
    <ligand>
        <name>heme b</name>
        <dbReference type="ChEBI" id="CHEBI:60344"/>
    </ligand>
</feature>
<comment type="similarity">
    <text evidence="1">Belongs to the nitrobindin family.</text>
</comment>
<feature type="binding site" evidence="1">
    <location>
        <position position="33"/>
    </location>
    <ligand>
        <name>heme b</name>
        <dbReference type="ChEBI" id="CHEBI:60344"/>
    </ligand>
</feature>
<comment type="function">
    <text evidence="1">Heme-binding protein able to scavenge peroxynitrite and to protect free L-tyrosine against peroxynitrite-mediated nitration, by acting as a peroxynitrite isomerase that converts peroxynitrite to nitrate. Therefore, this protein likely plays a role in peroxynitrite sensing and in the detoxification of reactive nitrogen and oxygen species (RNS and ROS, respectively). Is able to bind nitric oxide (NO) in vitro, but may act as a sensor of peroxynitrite levels in vivo.</text>
</comment>
<keyword evidence="1" id="KW-0479">Metal-binding</keyword>
<dbReference type="HAMAP" id="MF_01297">
    <property type="entry name" value="nitrobindin"/>
    <property type="match status" value="1"/>
</dbReference>
<evidence type="ECO:0000313" key="3">
    <source>
        <dbReference type="EMBL" id="TWE07307.1"/>
    </source>
</evidence>
<dbReference type="Gene3D" id="2.40.128.20">
    <property type="match status" value="1"/>
</dbReference>
<dbReference type="InterPro" id="IPR012674">
    <property type="entry name" value="Calycin"/>
</dbReference>
<protein>
    <recommendedName>
        <fullName evidence="1">Peroxynitrite isomerase</fullName>
        <ecNumber evidence="1">5.99.-.-</ecNumber>
    </recommendedName>
    <alternativeName>
        <fullName evidence="1">Ferric nitrobindin</fullName>
        <shortName evidence="1">Nb(III)</shortName>
    </alternativeName>
</protein>
<dbReference type="AlphaFoldDB" id="A0A561DVC6"/>
<feature type="binding site" description="axial binding residue" evidence="1">
    <location>
        <position position="156"/>
    </location>
    <ligand>
        <name>heme b</name>
        <dbReference type="ChEBI" id="CHEBI:60344"/>
    </ligand>
    <ligandPart>
        <name>Fe</name>
        <dbReference type="ChEBI" id="CHEBI:18248"/>
    </ligandPart>
</feature>
<dbReference type="GO" id="GO:0020037">
    <property type="term" value="F:heme binding"/>
    <property type="evidence" value="ECO:0007669"/>
    <property type="project" value="UniProtKB-UniRule"/>
</dbReference>
<proteinExistence type="inferred from homology"/>
<keyword evidence="1" id="KW-0408">Iron</keyword>
<dbReference type="EMBL" id="VIVQ01000006">
    <property type="protein sequence ID" value="TWE07307.1"/>
    <property type="molecule type" value="Genomic_DNA"/>
</dbReference>
<accession>A0A561DVC6</accession>
<dbReference type="PANTHER" id="PTHR15854">
    <property type="entry name" value="THAP4 PROTEIN"/>
    <property type="match status" value="1"/>
</dbReference>
<dbReference type="InterPro" id="IPR045165">
    <property type="entry name" value="Nitrobindin"/>
</dbReference>
<keyword evidence="1" id="KW-0413">Isomerase</keyword>
<comment type="caution">
    <text evidence="3">The sequence shown here is derived from an EMBL/GenBank/DDBJ whole genome shotgun (WGS) entry which is preliminary data.</text>
</comment>
<dbReference type="RefSeq" id="WP_145230774.1">
    <property type="nucleotide sequence ID" value="NZ_VIVQ01000006.1"/>
</dbReference>